<dbReference type="PANTHER" id="PTHR12788:SF10">
    <property type="entry name" value="PROTEIN-TYROSINE SULFOTRANSFERASE"/>
    <property type="match status" value="1"/>
</dbReference>
<reference evidence="3" key="1">
    <citation type="journal article" date="2013" name="Stand. Genomic Sci.">
        <title>Complete genome sequence of Desulfocapsa sulfexigens, a marine deltaproteobacterium specialized in disproportionating inorganic sulfur compounds.</title>
        <authorList>
            <person name="Finster K.W."/>
            <person name="Kjeldsen K.U."/>
            <person name="Kube M."/>
            <person name="Reinhardt R."/>
            <person name="Mussmann M."/>
            <person name="Amann R."/>
            <person name="Schreiber L."/>
        </authorList>
    </citation>
    <scope>NUCLEOTIDE SEQUENCE [LARGE SCALE GENOMIC DNA]</scope>
    <source>
        <strain evidence="3">DSM 10523 / SB164P1</strain>
    </source>
</reference>
<keyword evidence="3" id="KW-1185">Reference proteome</keyword>
<dbReference type="HOGENOM" id="CLU_064720_0_0_7"/>
<dbReference type="InterPro" id="IPR026634">
    <property type="entry name" value="TPST-like"/>
</dbReference>
<evidence type="ECO:0000313" key="3">
    <source>
        <dbReference type="Proteomes" id="UP000011721"/>
    </source>
</evidence>
<evidence type="ECO:0000256" key="1">
    <source>
        <dbReference type="ARBA" id="ARBA00022679"/>
    </source>
</evidence>
<dbReference type="PANTHER" id="PTHR12788">
    <property type="entry name" value="PROTEIN-TYROSINE SULFOTRANSFERASE 2"/>
    <property type="match status" value="1"/>
</dbReference>
<dbReference type="eggNOG" id="COG4424">
    <property type="taxonomic scope" value="Bacteria"/>
</dbReference>
<accession>M1P4E8</accession>
<sequence length="343" mass="39269">MGDVNTLLFIASDVRSGSTLLDQLLGAHKQIQSVGELHHLDSHIKRKGPGWSWGWKCSCGDNIDTCPFWFKIQTEIKQRGVLDWTEITTCSSKDPNVLKGVFLSILALTVPSHTIRRWLMGLLYNLEEELQTAIVRNEIVTCAFNVSGCHLVVDSSKNPNVLMGYTLLTPRPRLKVIHLIRDGRAVSFSKNRRHHSRTTYSLIGFMRGITSWLYKNSSILAVLKEIPAPQKLEIRYEDLCVAPRRELKKICVFLNIPYSDTMSQIDRIGRHNIGGSPSRFDISACDIRLDIRWSQNLRTLQKTIYALLVGWFGRQFGYPVWYSFTKDRFQADINKNNDSSNRK</sequence>
<keyword evidence="1 2" id="KW-0808">Transferase</keyword>
<dbReference type="Gene3D" id="3.40.50.300">
    <property type="entry name" value="P-loop containing nucleotide triphosphate hydrolases"/>
    <property type="match status" value="1"/>
</dbReference>
<gene>
    <name evidence="2" type="ordered locus">UWK_01805</name>
</gene>
<dbReference type="OrthoDB" id="5432096at2"/>
<dbReference type="Proteomes" id="UP000011721">
    <property type="component" value="Chromosome"/>
</dbReference>
<proteinExistence type="predicted"/>
<dbReference type="SUPFAM" id="SSF52540">
    <property type="entry name" value="P-loop containing nucleoside triphosphate hydrolases"/>
    <property type="match status" value="1"/>
</dbReference>
<protein>
    <submittedName>
        <fullName evidence="2">Sulfotransferase family protein</fullName>
    </submittedName>
</protein>
<dbReference type="AlphaFoldDB" id="M1P4E8"/>
<dbReference type="EMBL" id="CP003985">
    <property type="protein sequence ID" value="AGF78363.1"/>
    <property type="molecule type" value="Genomic_DNA"/>
</dbReference>
<name>M1P4E8_DESSD</name>
<dbReference type="STRING" id="1167006.UWK_01805"/>
<organism evidence="2 3">
    <name type="scientific">Desulfocapsa sulfexigens (strain DSM 10523 / SB164P1)</name>
    <dbReference type="NCBI Taxonomy" id="1167006"/>
    <lineage>
        <taxon>Bacteria</taxon>
        <taxon>Pseudomonadati</taxon>
        <taxon>Thermodesulfobacteriota</taxon>
        <taxon>Desulfobulbia</taxon>
        <taxon>Desulfobulbales</taxon>
        <taxon>Desulfocapsaceae</taxon>
        <taxon>Desulfocapsa</taxon>
    </lineage>
</organism>
<dbReference type="GO" id="GO:0008476">
    <property type="term" value="F:protein-tyrosine sulfotransferase activity"/>
    <property type="evidence" value="ECO:0007669"/>
    <property type="project" value="InterPro"/>
</dbReference>
<dbReference type="InterPro" id="IPR027417">
    <property type="entry name" value="P-loop_NTPase"/>
</dbReference>
<evidence type="ECO:0000313" key="2">
    <source>
        <dbReference type="EMBL" id="AGF78363.1"/>
    </source>
</evidence>
<dbReference type="RefSeq" id="WP_015404054.1">
    <property type="nucleotide sequence ID" value="NC_020304.1"/>
</dbReference>
<dbReference type="Pfam" id="PF13469">
    <property type="entry name" value="Sulfotransfer_3"/>
    <property type="match status" value="1"/>
</dbReference>
<dbReference type="KEGG" id="dsf:UWK_01805"/>